<feature type="region of interest" description="Disordered" evidence="1">
    <location>
        <begin position="14"/>
        <end position="108"/>
    </location>
</feature>
<name>A0A6A7C562_9PEZI</name>
<dbReference type="AlphaFoldDB" id="A0A6A7C562"/>
<evidence type="ECO:0000256" key="1">
    <source>
        <dbReference type="SAM" id="MobiDB-lite"/>
    </source>
</evidence>
<dbReference type="EMBL" id="MU005968">
    <property type="protein sequence ID" value="KAF2862095.1"/>
    <property type="molecule type" value="Genomic_DNA"/>
</dbReference>
<dbReference type="Proteomes" id="UP000799421">
    <property type="component" value="Unassembled WGS sequence"/>
</dbReference>
<protein>
    <submittedName>
        <fullName evidence="2">Uncharacterized protein</fullName>
    </submittedName>
</protein>
<accession>A0A6A7C562</accession>
<evidence type="ECO:0000313" key="2">
    <source>
        <dbReference type="EMBL" id="KAF2862095.1"/>
    </source>
</evidence>
<feature type="non-terminal residue" evidence="2">
    <location>
        <position position="1"/>
    </location>
</feature>
<keyword evidence="3" id="KW-1185">Reference proteome</keyword>
<reference evidence="2" key="1">
    <citation type="journal article" date="2020" name="Stud. Mycol.">
        <title>101 Dothideomycetes genomes: a test case for predicting lifestyles and emergence of pathogens.</title>
        <authorList>
            <person name="Haridas S."/>
            <person name="Albert R."/>
            <person name="Binder M."/>
            <person name="Bloem J."/>
            <person name="Labutti K."/>
            <person name="Salamov A."/>
            <person name="Andreopoulos B."/>
            <person name="Baker S."/>
            <person name="Barry K."/>
            <person name="Bills G."/>
            <person name="Bluhm B."/>
            <person name="Cannon C."/>
            <person name="Castanera R."/>
            <person name="Culley D."/>
            <person name="Daum C."/>
            <person name="Ezra D."/>
            <person name="Gonzalez J."/>
            <person name="Henrissat B."/>
            <person name="Kuo A."/>
            <person name="Liang C."/>
            <person name="Lipzen A."/>
            <person name="Lutzoni F."/>
            <person name="Magnuson J."/>
            <person name="Mondo S."/>
            <person name="Nolan M."/>
            <person name="Ohm R."/>
            <person name="Pangilinan J."/>
            <person name="Park H.-J."/>
            <person name="Ramirez L."/>
            <person name="Alfaro M."/>
            <person name="Sun H."/>
            <person name="Tritt A."/>
            <person name="Yoshinaga Y."/>
            <person name="Zwiers L.-H."/>
            <person name="Turgeon B."/>
            <person name="Goodwin S."/>
            <person name="Spatafora J."/>
            <person name="Crous P."/>
            <person name="Grigoriev I."/>
        </authorList>
    </citation>
    <scope>NUCLEOTIDE SEQUENCE</scope>
    <source>
        <strain evidence="2">CBS 480.64</strain>
    </source>
</reference>
<gene>
    <name evidence="2" type="ORF">K470DRAFT_256361</name>
</gene>
<proteinExistence type="predicted"/>
<evidence type="ECO:0000313" key="3">
    <source>
        <dbReference type="Proteomes" id="UP000799421"/>
    </source>
</evidence>
<feature type="compositionally biased region" description="Basic and acidic residues" evidence="1">
    <location>
        <begin position="25"/>
        <end position="53"/>
    </location>
</feature>
<feature type="compositionally biased region" description="Basic and acidic residues" evidence="1">
    <location>
        <begin position="99"/>
        <end position="108"/>
    </location>
</feature>
<feature type="compositionally biased region" description="Low complexity" evidence="1">
    <location>
        <begin position="60"/>
        <end position="74"/>
    </location>
</feature>
<organism evidence="2 3">
    <name type="scientific">Piedraia hortae CBS 480.64</name>
    <dbReference type="NCBI Taxonomy" id="1314780"/>
    <lineage>
        <taxon>Eukaryota</taxon>
        <taxon>Fungi</taxon>
        <taxon>Dikarya</taxon>
        <taxon>Ascomycota</taxon>
        <taxon>Pezizomycotina</taxon>
        <taxon>Dothideomycetes</taxon>
        <taxon>Dothideomycetidae</taxon>
        <taxon>Capnodiales</taxon>
        <taxon>Piedraiaceae</taxon>
        <taxon>Piedraia</taxon>
    </lineage>
</organism>
<sequence>WTLYCHLSNDYGYVGTQRAAGTPPRGKETRDYSAEKPSRAQEPRKLKNSDRLRNSSRIGSASTSVYSSSVIPLSEALDDMKTSHSSSSPPPDLHMSHYRQSDCRYTRR</sequence>